<protein>
    <submittedName>
        <fullName evidence="2">H+/gluconate symporter-like permease</fullName>
    </submittedName>
</protein>
<reference evidence="2" key="1">
    <citation type="submission" date="2023-07" db="EMBL/GenBank/DDBJ databases">
        <title>Comparative genomics of wheat-associated soil bacteria to identify genetic determinants of phenazine resistance.</title>
        <authorList>
            <person name="Mouncey N."/>
        </authorList>
    </citation>
    <scope>NUCLEOTIDE SEQUENCE</scope>
    <source>
        <strain evidence="2">V4I22</strain>
    </source>
</reference>
<organism evidence="2 3">
    <name type="scientific">Streptomyces canus</name>
    <dbReference type="NCBI Taxonomy" id="58343"/>
    <lineage>
        <taxon>Bacteria</taxon>
        <taxon>Bacillati</taxon>
        <taxon>Actinomycetota</taxon>
        <taxon>Actinomycetes</taxon>
        <taxon>Kitasatosporales</taxon>
        <taxon>Streptomycetaceae</taxon>
        <taxon>Streptomyces</taxon>
        <taxon>Streptomyces aurantiacus group</taxon>
    </lineage>
</organism>
<dbReference type="Pfam" id="PF02447">
    <property type="entry name" value="GntP_permease"/>
    <property type="match status" value="1"/>
</dbReference>
<evidence type="ECO:0000313" key="2">
    <source>
        <dbReference type="EMBL" id="MDQ0905378.1"/>
    </source>
</evidence>
<dbReference type="AlphaFoldDB" id="A0AAW8F978"/>
<accession>A0AAW8F978</accession>
<dbReference type="Proteomes" id="UP001234216">
    <property type="component" value="Unassembled WGS sequence"/>
</dbReference>
<dbReference type="GO" id="GO:0016020">
    <property type="term" value="C:membrane"/>
    <property type="evidence" value="ECO:0007669"/>
    <property type="project" value="InterPro"/>
</dbReference>
<comment type="caution">
    <text evidence="2">The sequence shown here is derived from an EMBL/GenBank/DDBJ whole genome shotgun (WGS) entry which is preliminary data.</text>
</comment>
<keyword evidence="1" id="KW-0472">Membrane</keyword>
<dbReference type="InterPro" id="IPR003474">
    <property type="entry name" value="Glcn_transporter"/>
</dbReference>
<dbReference type="RefSeq" id="WP_306972870.1">
    <property type="nucleotide sequence ID" value="NZ_JAUSZV010000005.1"/>
</dbReference>
<keyword evidence="1" id="KW-0812">Transmembrane</keyword>
<dbReference type="EMBL" id="JAUSZV010000005">
    <property type="protein sequence ID" value="MDQ0905378.1"/>
    <property type="molecule type" value="Genomic_DNA"/>
</dbReference>
<dbReference type="GO" id="GO:0015128">
    <property type="term" value="F:gluconate transmembrane transporter activity"/>
    <property type="evidence" value="ECO:0007669"/>
    <property type="project" value="InterPro"/>
</dbReference>
<evidence type="ECO:0000313" key="3">
    <source>
        <dbReference type="Proteomes" id="UP001234216"/>
    </source>
</evidence>
<gene>
    <name evidence="2" type="ORF">QFZ22_001363</name>
</gene>
<proteinExistence type="predicted"/>
<sequence length="63" mass="6452">MHRADLSTGQLSLAALVTGAGVLTLSLINGAGYWMYKPAGLDMAAGLRSWTVLTTVMGAPVSS</sequence>
<evidence type="ECO:0000256" key="1">
    <source>
        <dbReference type="SAM" id="Phobius"/>
    </source>
</evidence>
<feature type="transmembrane region" description="Helical" evidence="1">
    <location>
        <begin position="12"/>
        <end position="36"/>
    </location>
</feature>
<keyword evidence="1" id="KW-1133">Transmembrane helix</keyword>
<name>A0AAW8F978_9ACTN</name>